<gene>
    <name evidence="2" type="ORF">EXIGLDRAFT_766719</name>
</gene>
<evidence type="ECO:0000313" key="3">
    <source>
        <dbReference type="Proteomes" id="UP000077266"/>
    </source>
</evidence>
<reference evidence="2 3" key="1">
    <citation type="journal article" date="2016" name="Mol. Biol. Evol.">
        <title>Comparative Genomics of Early-Diverging Mushroom-Forming Fungi Provides Insights into the Origins of Lignocellulose Decay Capabilities.</title>
        <authorList>
            <person name="Nagy L.G."/>
            <person name="Riley R."/>
            <person name="Tritt A."/>
            <person name="Adam C."/>
            <person name="Daum C."/>
            <person name="Floudas D."/>
            <person name="Sun H."/>
            <person name="Yadav J.S."/>
            <person name="Pangilinan J."/>
            <person name="Larsson K.H."/>
            <person name="Matsuura K."/>
            <person name="Barry K."/>
            <person name="Labutti K."/>
            <person name="Kuo R."/>
            <person name="Ohm R.A."/>
            <person name="Bhattacharya S.S."/>
            <person name="Shirouzu T."/>
            <person name="Yoshinaga Y."/>
            <person name="Martin F.M."/>
            <person name="Grigoriev I.V."/>
            <person name="Hibbett D.S."/>
        </authorList>
    </citation>
    <scope>NUCLEOTIDE SEQUENCE [LARGE SCALE GENOMIC DNA]</scope>
    <source>
        <strain evidence="2 3">HHB12029</strain>
    </source>
</reference>
<evidence type="ECO:0000256" key="1">
    <source>
        <dbReference type="SAM" id="MobiDB-lite"/>
    </source>
</evidence>
<feature type="compositionally biased region" description="Pro residues" evidence="1">
    <location>
        <begin position="40"/>
        <end position="70"/>
    </location>
</feature>
<dbReference type="OrthoDB" id="10612264at2759"/>
<feature type="compositionally biased region" description="Polar residues" evidence="1">
    <location>
        <begin position="1"/>
        <end position="16"/>
    </location>
</feature>
<organism evidence="2 3">
    <name type="scientific">Exidia glandulosa HHB12029</name>
    <dbReference type="NCBI Taxonomy" id="1314781"/>
    <lineage>
        <taxon>Eukaryota</taxon>
        <taxon>Fungi</taxon>
        <taxon>Dikarya</taxon>
        <taxon>Basidiomycota</taxon>
        <taxon>Agaricomycotina</taxon>
        <taxon>Agaricomycetes</taxon>
        <taxon>Auriculariales</taxon>
        <taxon>Exidiaceae</taxon>
        <taxon>Exidia</taxon>
    </lineage>
</organism>
<accession>A0A165JH80</accession>
<name>A0A165JH80_EXIGL</name>
<proteinExistence type="predicted"/>
<evidence type="ECO:0000313" key="2">
    <source>
        <dbReference type="EMBL" id="KZV94842.1"/>
    </source>
</evidence>
<dbReference type="AlphaFoldDB" id="A0A165JH80"/>
<dbReference type="Proteomes" id="UP000077266">
    <property type="component" value="Unassembled WGS sequence"/>
</dbReference>
<keyword evidence="3" id="KW-1185">Reference proteome</keyword>
<sequence>MDASVFQSHVESSPTRPNKLRSRTVRMAEQLASQETSKPLPLPPLPRPPRLFFQPPPSPPTTPRTPPPPYTEAAQSHIMQVLSHPRLPLLLLLPLALLLAYTLHTAVQGTLHARHLQLERPLASIARIVEARAREAQWNSVAAVARIFAPPEQQPTGLFAIIGRWLRLI</sequence>
<dbReference type="EMBL" id="KV425966">
    <property type="protein sequence ID" value="KZV94842.1"/>
    <property type="molecule type" value="Genomic_DNA"/>
</dbReference>
<feature type="region of interest" description="Disordered" evidence="1">
    <location>
        <begin position="1"/>
        <end position="72"/>
    </location>
</feature>
<protein>
    <submittedName>
        <fullName evidence="2">Uncharacterized protein</fullName>
    </submittedName>
</protein>
<dbReference type="InParanoid" id="A0A165JH80"/>